<sequence length="168" mass="18365">MKPILIPLAVTAGLLFARPALATPDETGYAIAEADVNQWNTAVAQGNLDGIASLFTQQSAMLIQPNGQAVQSREAIRAFWKSLLESPQGASRFRLVKARRENGDTVVTRMELIASKSLGNAPQGSISYHYQGLVNHVLKHQADGSWKVQVQRWNDGTRLTEEKDSPTP</sequence>
<dbReference type="RefSeq" id="WP_221048346.1">
    <property type="nucleotide sequence ID" value="NZ_AP019782.1"/>
</dbReference>
<feature type="domain" description="SnoaL-like" evidence="2">
    <location>
        <begin position="36"/>
        <end position="119"/>
    </location>
</feature>
<gene>
    <name evidence="3" type="ORF">MoryE10_09070</name>
</gene>
<protein>
    <recommendedName>
        <fullName evidence="2">SnoaL-like domain-containing protein</fullName>
    </recommendedName>
</protein>
<evidence type="ECO:0000313" key="4">
    <source>
        <dbReference type="Proteomes" id="UP000824988"/>
    </source>
</evidence>
<evidence type="ECO:0000259" key="2">
    <source>
        <dbReference type="Pfam" id="PF12680"/>
    </source>
</evidence>
<keyword evidence="4" id="KW-1185">Reference proteome</keyword>
<keyword evidence="1" id="KW-0732">Signal</keyword>
<dbReference type="KEGG" id="moz:MoryE10_09070"/>
<evidence type="ECO:0000256" key="1">
    <source>
        <dbReference type="SAM" id="SignalP"/>
    </source>
</evidence>
<dbReference type="AlphaFoldDB" id="A0A8D5AHI5"/>
<dbReference type="EMBL" id="AP019782">
    <property type="protein sequence ID" value="BBL70301.1"/>
    <property type="molecule type" value="Genomic_DNA"/>
</dbReference>
<accession>A0A8D5AHI5</accession>
<proteinExistence type="predicted"/>
<dbReference type="Proteomes" id="UP000824988">
    <property type="component" value="Chromosome"/>
</dbReference>
<reference evidence="3" key="1">
    <citation type="submission" date="2019-06" db="EMBL/GenBank/DDBJ databases">
        <title>Complete genome sequence of Methylogaea oryzae strain JCM16910.</title>
        <authorList>
            <person name="Asakawa S."/>
        </authorList>
    </citation>
    <scope>NUCLEOTIDE SEQUENCE</scope>
    <source>
        <strain evidence="3">E10</strain>
    </source>
</reference>
<dbReference type="Pfam" id="PF12680">
    <property type="entry name" value="SnoaL_2"/>
    <property type="match status" value="1"/>
</dbReference>
<name>A0A8D5AHI5_9GAMM</name>
<feature type="chain" id="PRO_5034614301" description="SnoaL-like domain-containing protein" evidence="1">
    <location>
        <begin position="23"/>
        <end position="168"/>
    </location>
</feature>
<evidence type="ECO:0000313" key="3">
    <source>
        <dbReference type="EMBL" id="BBL70301.1"/>
    </source>
</evidence>
<organism evidence="3 4">
    <name type="scientific">Methylogaea oryzae</name>
    <dbReference type="NCBI Taxonomy" id="1295382"/>
    <lineage>
        <taxon>Bacteria</taxon>
        <taxon>Pseudomonadati</taxon>
        <taxon>Pseudomonadota</taxon>
        <taxon>Gammaproteobacteria</taxon>
        <taxon>Methylococcales</taxon>
        <taxon>Methylococcaceae</taxon>
        <taxon>Methylogaea</taxon>
    </lineage>
</organism>
<dbReference type="InterPro" id="IPR037401">
    <property type="entry name" value="SnoaL-like"/>
</dbReference>
<feature type="signal peptide" evidence="1">
    <location>
        <begin position="1"/>
        <end position="22"/>
    </location>
</feature>